<name>B0C5R7_ACAM1</name>
<dbReference type="Proteomes" id="UP000000268">
    <property type="component" value="Chromosome"/>
</dbReference>
<protein>
    <submittedName>
        <fullName evidence="1">Uncharacterized protein</fullName>
    </submittedName>
</protein>
<keyword evidence="2" id="KW-1185">Reference proteome</keyword>
<dbReference type="EMBL" id="CP000828">
    <property type="protein sequence ID" value="ABW28788.1"/>
    <property type="molecule type" value="Genomic_DNA"/>
</dbReference>
<dbReference type="AlphaFoldDB" id="B0C5R7"/>
<reference evidence="1 2" key="1">
    <citation type="journal article" date="2008" name="Proc. Natl. Acad. Sci. U.S.A.">
        <title>Niche adaptation and genome expansion in the chlorophyll d-producing cyanobacterium Acaryochloris marina.</title>
        <authorList>
            <person name="Swingley W.D."/>
            <person name="Chen M."/>
            <person name="Cheung P.C."/>
            <person name="Conrad A.L."/>
            <person name="Dejesa L.C."/>
            <person name="Hao J."/>
            <person name="Honchak B.M."/>
            <person name="Karbach L.E."/>
            <person name="Kurdoglu A."/>
            <person name="Lahiri S."/>
            <person name="Mastrian S.D."/>
            <person name="Miyashita H."/>
            <person name="Page L."/>
            <person name="Ramakrishna P."/>
            <person name="Satoh S."/>
            <person name="Sattley W.M."/>
            <person name="Shimada Y."/>
            <person name="Taylor H.L."/>
            <person name="Tomo T."/>
            <person name="Tsuchiya T."/>
            <person name="Wang Z.T."/>
            <person name="Raymond J."/>
            <person name="Mimuro M."/>
            <person name="Blankenship R.E."/>
            <person name="Touchman J.W."/>
        </authorList>
    </citation>
    <scope>NUCLEOTIDE SEQUENCE [LARGE SCALE GENOMIC DNA]</scope>
    <source>
        <strain evidence="2">MBIC 11017</strain>
    </source>
</reference>
<gene>
    <name evidence="1" type="ordered locus">AM1_3801</name>
</gene>
<proteinExistence type="predicted"/>
<evidence type="ECO:0000313" key="2">
    <source>
        <dbReference type="Proteomes" id="UP000000268"/>
    </source>
</evidence>
<dbReference type="STRING" id="329726.AM1_3801"/>
<dbReference type="HOGENOM" id="CLU_3245598_0_0_3"/>
<sequence>MILPDVLAWDVLCAKGIGQSELKLITDKRVMTFMLENRVRQC</sequence>
<dbReference type="KEGG" id="amr:AM1_3801"/>
<evidence type="ECO:0000313" key="1">
    <source>
        <dbReference type="EMBL" id="ABW28788.1"/>
    </source>
</evidence>
<accession>B0C5R7</accession>
<organism evidence="1 2">
    <name type="scientific">Acaryochloris marina (strain MBIC 11017)</name>
    <dbReference type="NCBI Taxonomy" id="329726"/>
    <lineage>
        <taxon>Bacteria</taxon>
        <taxon>Bacillati</taxon>
        <taxon>Cyanobacteriota</taxon>
        <taxon>Cyanophyceae</taxon>
        <taxon>Acaryochloridales</taxon>
        <taxon>Acaryochloridaceae</taxon>
        <taxon>Acaryochloris</taxon>
    </lineage>
</organism>